<feature type="domain" description="SCP" evidence="2">
    <location>
        <begin position="127"/>
        <end position="236"/>
    </location>
</feature>
<dbReference type="Pfam" id="PF00188">
    <property type="entry name" value="CAP"/>
    <property type="match status" value="1"/>
</dbReference>
<dbReference type="Gene3D" id="3.40.33.10">
    <property type="entry name" value="CAP"/>
    <property type="match status" value="1"/>
</dbReference>
<evidence type="ECO:0000259" key="2">
    <source>
        <dbReference type="SMART" id="SM00198"/>
    </source>
</evidence>
<dbReference type="Proteomes" id="UP000255284">
    <property type="component" value="Unassembled WGS sequence"/>
</dbReference>
<comment type="caution">
    <text evidence="3">The sequence shown here is derived from an EMBL/GenBank/DDBJ whole genome shotgun (WGS) entry which is preliminary data.</text>
</comment>
<evidence type="ECO:0000313" key="4">
    <source>
        <dbReference type="Proteomes" id="UP000255284"/>
    </source>
</evidence>
<dbReference type="SUPFAM" id="SSF55797">
    <property type="entry name" value="PR-1-like"/>
    <property type="match status" value="1"/>
</dbReference>
<dbReference type="PANTHER" id="PTHR30032:SF4">
    <property type="entry name" value="AMIDASE ENHANCER"/>
    <property type="match status" value="1"/>
</dbReference>
<dbReference type="AlphaFoldDB" id="A0A8G2M6G0"/>
<accession>A0A8G2M6G0</accession>
<dbReference type="GO" id="GO:0030288">
    <property type="term" value="C:outer membrane-bounded periplasmic space"/>
    <property type="evidence" value="ECO:0007669"/>
    <property type="project" value="TreeGrafter"/>
</dbReference>
<keyword evidence="1" id="KW-0732">Signal</keyword>
<dbReference type="InterPro" id="IPR014044">
    <property type="entry name" value="CAP_dom"/>
</dbReference>
<dbReference type="SMART" id="SM00198">
    <property type="entry name" value="SCP"/>
    <property type="match status" value="1"/>
</dbReference>
<dbReference type="PANTHER" id="PTHR30032">
    <property type="entry name" value="N-ACETYLMURAMOYL-L-ALANINE AMIDASE-RELATED"/>
    <property type="match status" value="1"/>
</dbReference>
<dbReference type="EMBL" id="UGGQ01000006">
    <property type="protein sequence ID" value="STO17345.1"/>
    <property type="molecule type" value="Genomic_DNA"/>
</dbReference>
<protein>
    <submittedName>
        <fullName evidence="3">Modifier protein of major autolysin</fullName>
    </submittedName>
</protein>
<sequence length="660" mass="70597">MKSKKILALGLSGALLIPLSGTICTSMSFAATPHENTTIAEKNDAVVPKDEAAAQAKVKKTREAWQASRSAAKAQFDSGSKGFFEEVGAKDAIAQLQTDYKVSDGTPLISYTHIGDPKDATSLKNMASTFQWMRKANALRAQWGDVDGSPAGPLKVTDELMAIAQVNTNWSTFHHEHSHNGYGENIAWGYSDPFIGWFDAEKKIYDSKGKGVTGHYTNIVNYKCKKVTGHYTNIVDHKYRVTGFAVRTGDRESYGVTHLQQFNWGASAFNRKSQRRQPENCHTQESIDQLKAQGINPDSIEWLGPLCSDNSSSESETPESVATGAYTVDEYEKRFQDYYQKIQVRMRHGDANLKAKYDAAKKELSQLQAKRAAVSRPERLAGPSGVETSVNVAKHAWGDKWPVVYVASNHNPVDALAAGTLGDGPVVLTDGVSLNLGGVKPEQIVILGGSKAVPANIEAQAASLVGATNVTRLQGGDRNATAEAVANRWQTINGLPKVVYVTRNAGMGSPDAVAGSVLRDGPILTFTNDASIAAAGKKIKEFAPEKVIVLGGEAVATPPVVAQLVGKTSWQRWSGSDRYQTAAIVAKNALAQKAGRVAYIAAGTALKDAMVAGAVNDGVILLTPNTGAGVRQQRESLKLESVIGVGGIRVLPEAVLAAIR</sequence>
<feature type="chain" id="PRO_5034914634" evidence="1">
    <location>
        <begin position="31"/>
        <end position="660"/>
    </location>
</feature>
<gene>
    <name evidence="3" type="primary">lytB_2</name>
    <name evidence="3" type="ORF">NCTC11819_01931</name>
</gene>
<name>A0A8G2M6G0_9ACTO</name>
<evidence type="ECO:0000313" key="3">
    <source>
        <dbReference type="EMBL" id="STO17345.1"/>
    </source>
</evidence>
<dbReference type="GeneID" id="61168019"/>
<organism evidence="3 4">
    <name type="scientific">Mobiluncus mulieris</name>
    <dbReference type="NCBI Taxonomy" id="2052"/>
    <lineage>
        <taxon>Bacteria</taxon>
        <taxon>Bacillati</taxon>
        <taxon>Actinomycetota</taxon>
        <taxon>Actinomycetes</taxon>
        <taxon>Actinomycetales</taxon>
        <taxon>Actinomycetaceae</taxon>
        <taxon>Mobiluncus</taxon>
    </lineage>
</organism>
<evidence type="ECO:0000256" key="1">
    <source>
        <dbReference type="SAM" id="SignalP"/>
    </source>
</evidence>
<dbReference type="InterPro" id="IPR035940">
    <property type="entry name" value="CAP_sf"/>
</dbReference>
<dbReference type="RefSeq" id="WP_115326025.1">
    <property type="nucleotide sequence ID" value="NZ_JACHMA010000001.1"/>
</dbReference>
<proteinExistence type="predicted"/>
<dbReference type="Pfam" id="PF04122">
    <property type="entry name" value="CW_binding_2"/>
    <property type="match status" value="3"/>
</dbReference>
<dbReference type="InterPro" id="IPR051922">
    <property type="entry name" value="Bact_Sporulation_Assoc"/>
</dbReference>
<reference evidence="3 4" key="1">
    <citation type="submission" date="2018-06" db="EMBL/GenBank/DDBJ databases">
        <authorList>
            <consortium name="Pathogen Informatics"/>
            <person name="Doyle S."/>
        </authorList>
    </citation>
    <scope>NUCLEOTIDE SEQUENCE [LARGE SCALE GENOMIC DNA]</scope>
    <source>
        <strain evidence="3 4">NCTC11819</strain>
    </source>
</reference>
<dbReference type="InterPro" id="IPR007253">
    <property type="entry name" value="Cell_wall-bd_2"/>
</dbReference>
<feature type="signal peptide" evidence="1">
    <location>
        <begin position="1"/>
        <end position="30"/>
    </location>
</feature>